<evidence type="ECO:0000256" key="1">
    <source>
        <dbReference type="SAM" id="SignalP"/>
    </source>
</evidence>
<dbReference type="RefSeq" id="WP_200353303.1">
    <property type="nucleotide sequence ID" value="NZ_BAABHZ010000002.1"/>
</dbReference>
<proteinExistence type="predicted"/>
<dbReference type="AlphaFoldDB" id="A0A934R8W5"/>
<gene>
    <name evidence="2" type="ORF">JIN84_22245</name>
</gene>
<dbReference type="Proteomes" id="UP000600139">
    <property type="component" value="Unassembled WGS sequence"/>
</dbReference>
<evidence type="ECO:0000313" key="2">
    <source>
        <dbReference type="EMBL" id="MBK1818356.1"/>
    </source>
</evidence>
<protein>
    <submittedName>
        <fullName evidence="2">Choice-of-anchor E domain-containing protein</fullName>
    </submittedName>
</protein>
<sequence>MKNIAYPLILTAALISAAPAATLIQTKSFAFLPDDSQDLTYNKFDTSLGSLISVSVSVTLNKTGGQFEVDNDSTTAGTITLEHNVIGGLSVVSGDVGLLRDDLTAIGSNGSLTASSVMPAREVFGTSGDDTDTFDATGQSDYVRFNPADASVSDSGTIASFAQSAFEGTGTFVLRANALQSVNVTGLGGLQQAITVANVSGEVTVTYNYMPIPEPASALLGGIGCLLLLRRPRR</sequence>
<evidence type="ECO:0000313" key="3">
    <source>
        <dbReference type="Proteomes" id="UP000600139"/>
    </source>
</evidence>
<dbReference type="NCBIfam" id="NF033208">
    <property type="entry name" value="choice_anch_E"/>
    <property type="match status" value="1"/>
</dbReference>
<feature type="signal peptide" evidence="1">
    <location>
        <begin position="1"/>
        <end position="20"/>
    </location>
</feature>
<name>A0A934R8W5_9BACT</name>
<feature type="chain" id="PRO_5037206132" evidence="1">
    <location>
        <begin position="21"/>
        <end position="234"/>
    </location>
</feature>
<accession>A0A934R8W5</accession>
<keyword evidence="1" id="KW-0732">Signal</keyword>
<dbReference type="EMBL" id="JAENIK010000013">
    <property type="protein sequence ID" value="MBK1818356.1"/>
    <property type="molecule type" value="Genomic_DNA"/>
</dbReference>
<organism evidence="2 3">
    <name type="scientific">Luteolibacter yonseiensis</name>
    <dbReference type="NCBI Taxonomy" id="1144680"/>
    <lineage>
        <taxon>Bacteria</taxon>
        <taxon>Pseudomonadati</taxon>
        <taxon>Verrucomicrobiota</taxon>
        <taxon>Verrucomicrobiia</taxon>
        <taxon>Verrucomicrobiales</taxon>
        <taxon>Verrucomicrobiaceae</taxon>
        <taxon>Luteolibacter</taxon>
    </lineage>
</organism>
<comment type="caution">
    <text evidence="2">The sequence shown here is derived from an EMBL/GenBank/DDBJ whole genome shotgun (WGS) entry which is preliminary data.</text>
</comment>
<reference evidence="2" key="1">
    <citation type="submission" date="2021-01" db="EMBL/GenBank/DDBJ databases">
        <title>Modified the classification status of verrucomicrobia.</title>
        <authorList>
            <person name="Feng X."/>
        </authorList>
    </citation>
    <scope>NUCLEOTIDE SEQUENCE</scope>
    <source>
        <strain evidence="2">JCM 18052</strain>
    </source>
</reference>
<keyword evidence="3" id="KW-1185">Reference proteome</keyword>